<dbReference type="InterPro" id="IPR014347">
    <property type="entry name" value="Tautomerase/MIF_sf"/>
</dbReference>
<keyword evidence="5" id="KW-1185">Reference proteome</keyword>
<dbReference type="GO" id="GO:0016853">
    <property type="term" value="F:isomerase activity"/>
    <property type="evidence" value="ECO:0007669"/>
    <property type="project" value="UniProtKB-KW"/>
</dbReference>
<dbReference type="Pfam" id="PF01361">
    <property type="entry name" value="Tautomerase"/>
    <property type="match status" value="1"/>
</dbReference>
<gene>
    <name evidence="4" type="ORF">BKA02_001041</name>
</gene>
<evidence type="ECO:0000259" key="3">
    <source>
        <dbReference type="Pfam" id="PF01361"/>
    </source>
</evidence>
<evidence type="ECO:0000313" key="4">
    <source>
        <dbReference type="EMBL" id="NYD53986.1"/>
    </source>
</evidence>
<protein>
    <submittedName>
        <fullName evidence="4">4-oxalocrotonate tautomerase family enzyme</fullName>
    </submittedName>
</protein>
<keyword evidence="2" id="KW-0413">Isomerase</keyword>
<name>A0A7Y9EUF0_9MICO</name>
<dbReference type="EMBL" id="JACCBH010000001">
    <property type="protein sequence ID" value="NYD53986.1"/>
    <property type="molecule type" value="Genomic_DNA"/>
</dbReference>
<comment type="caution">
    <text evidence="4">The sequence shown here is derived from an EMBL/GenBank/DDBJ whole genome shotgun (WGS) entry which is preliminary data.</text>
</comment>
<evidence type="ECO:0000313" key="5">
    <source>
        <dbReference type="Proteomes" id="UP000552045"/>
    </source>
</evidence>
<organism evidence="4 5">
    <name type="scientific">Microbacterium pseudoresistens</name>
    <dbReference type="NCBI Taxonomy" id="640634"/>
    <lineage>
        <taxon>Bacteria</taxon>
        <taxon>Bacillati</taxon>
        <taxon>Actinomycetota</taxon>
        <taxon>Actinomycetes</taxon>
        <taxon>Micrococcales</taxon>
        <taxon>Microbacteriaceae</taxon>
        <taxon>Microbacterium</taxon>
    </lineage>
</organism>
<dbReference type="PANTHER" id="PTHR35530:SF1">
    <property type="entry name" value="2-HYDROXYMUCONATE TAUTOMERASE"/>
    <property type="match status" value="1"/>
</dbReference>
<proteinExistence type="inferred from homology"/>
<dbReference type="PANTHER" id="PTHR35530">
    <property type="entry name" value="TAUTOMERASE-RELATED"/>
    <property type="match status" value="1"/>
</dbReference>
<dbReference type="SUPFAM" id="SSF55331">
    <property type="entry name" value="Tautomerase/MIF"/>
    <property type="match status" value="1"/>
</dbReference>
<reference evidence="4 5" key="1">
    <citation type="submission" date="2020-07" db="EMBL/GenBank/DDBJ databases">
        <title>Sequencing the genomes of 1000 actinobacteria strains.</title>
        <authorList>
            <person name="Klenk H.-P."/>
        </authorList>
    </citation>
    <scope>NUCLEOTIDE SEQUENCE [LARGE SCALE GENOMIC DNA]</scope>
    <source>
        <strain evidence="4 5">DSM 22185</strain>
    </source>
</reference>
<accession>A0A7Y9EUF0</accession>
<dbReference type="InterPro" id="IPR004370">
    <property type="entry name" value="4-OT-like_dom"/>
</dbReference>
<sequence>MPRIIVQAKAGRTHEQKADLARSVTDAVVSSFGCTPASVTIVIEEIELTNFAKAGILDSDG</sequence>
<evidence type="ECO:0000256" key="2">
    <source>
        <dbReference type="ARBA" id="ARBA00023235"/>
    </source>
</evidence>
<dbReference type="Gene3D" id="3.30.429.10">
    <property type="entry name" value="Macrophage Migration Inhibitory Factor"/>
    <property type="match status" value="1"/>
</dbReference>
<dbReference type="RefSeq" id="WP_179431947.1">
    <property type="nucleotide sequence ID" value="NZ_BAABLC010000001.1"/>
</dbReference>
<feature type="domain" description="4-oxalocrotonate tautomerase-like" evidence="3">
    <location>
        <begin position="2"/>
        <end position="55"/>
    </location>
</feature>
<dbReference type="Proteomes" id="UP000552045">
    <property type="component" value="Unassembled WGS sequence"/>
</dbReference>
<comment type="similarity">
    <text evidence="1">Belongs to the 4-oxalocrotonate tautomerase family.</text>
</comment>
<dbReference type="AlphaFoldDB" id="A0A7Y9EUF0"/>
<evidence type="ECO:0000256" key="1">
    <source>
        <dbReference type="ARBA" id="ARBA00006723"/>
    </source>
</evidence>